<keyword evidence="1" id="KW-0472">Membrane</keyword>
<evidence type="ECO:0000256" key="1">
    <source>
        <dbReference type="SAM" id="Phobius"/>
    </source>
</evidence>
<keyword evidence="3" id="KW-1185">Reference proteome</keyword>
<protein>
    <recommendedName>
        <fullName evidence="4">Prepilin-type N-terminal cleavage/methylation domain-containing protein</fullName>
    </recommendedName>
</protein>
<dbReference type="OrthoDB" id="768482at2"/>
<dbReference type="AlphaFoldDB" id="A0A521C6I4"/>
<organism evidence="2 3">
    <name type="scientific">Pedobacter westerhofensis</name>
    <dbReference type="NCBI Taxonomy" id="425512"/>
    <lineage>
        <taxon>Bacteria</taxon>
        <taxon>Pseudomonadati</taxon>
        <taxon>Bacteroidota</taxon>
        <taxon>Sphingobacteriia</taxon>
        <taxon>Sphingobacteriales</taxon>
        <taxon>Sphingobacteriaceae</taxon>
        <taxon>Pedobacter</taxon>
    </lineage>
</organism>
<feature type="transmembrane region" description="Helical" evidence="1">
    <location>
        <begin position="12"/>
        <end position="34"/>
    </location>
</feature>
<keyword evidence="1" id="KW-0812">Transmembrane</keyword>
<dbReference type="RefSeq" id="WP_142527468.1">
    <property type="nucleotide sequence ID" value="NZ_CBCSJO010000004.1"/>
</dbReference>
<evidence type="ECO:0000313" key="3">
    <source>
        <dbReference type="Proteomes" id="UP000320300"/>
    </source>
</evidence>
<gene>
    <name evidence="2" type="ORF">SAMN06265348_103273</name>
</gene>
<name>A0A521C6I4_9SPHI</name>
<dbReference type="Proteomes" id="UP000320300">
    <property type="component" value="Unassembled WGS sequence"/>
</dbReference>
<evidence type="ECO:0008006" key="4">
    <source>
        <dbReference type="Google" id="ProtNLM"/>
    </source>
</evidence>
<evidence type="ECO:0000313" key="2">
    <source>
        <dbReference type="EMBL" id="SMO55062.1"/>
    </source>
</evidence>
<sequence length="119" mass="13240">MAELKSSVKASTLLEVIVAMVIILVVFSLAMGIYNNVLGSTGSAKMEQISTAMEGVISKSINEQNWDDEESGQDSIQYKKTVTKYEDFTDLLLITVTATEHEQQVGKLRRIIKKTPDER</sequence>
<accession>A0A521C6I4</accession>
<proteinExistence type="predicted"/>
<reference evidence="2 3" key="1">
    <citation type="submission" date="2017-05" db="EMBL/GenBank/DDBJ databases">
        <authorList>
            <person name="Varghese N."/>
            <person name="Submissions S."/>
        </authorList>
    </citation>
    <scope>NUCLEOTIDE SEQUENCE [LARGE SCALE GENOMIC DNA]</scope>
    <source>
        <strain evidence="2 3">DSM 19036</strain>
    </source>
</reference>
<keyword evidence="1" id="KW-1133">Transmembrane helix</keyword>
<dbReference type="EMBL" id="FXTN01000003">
    <property type="protein sequence ID" value="SMO55062.1"/>
    <property type="molecule type" value="Genomic_DNA"/>
</dbReference>